<dbReference type="Proteomes" id="UP000541109">
    <property type="component" value="Unassembled WGS sequence"/>
</dbReference>
<dbReference type="EMBL" id="JACFXV010000049">
    <property type="protein sequence ID" value="MBA5777432.1"/>
    <property type="molecule type" value="Genomic_DNA"/>
</dbReference>
<comment type="caution">
    <text evidence="2">The sequence shown here is derived from an EMBL/GenBank/DDBJ whole genome shotgun (WGS) entry which is preliminary data.</text>
</comment>
<dbReference type="AlphaFoldDB" id="A0A839AK36"/>
<sequence length="158" mass="17342">MRDFDYNDGRLVTVNSAGKTTLDTDKRMLLIPDTIFSGSIVIPQRTVSGSSGTGVRWQRFPVADVGPYASLAQGMIRVTGNGNYYSSDRWMVLGGGALIQANWQRAISLRFWQTLGAGIMNEKLYLIATSYSAWTSASLPVVFPALTVEYRMVAGTFN</sequence>
<gene>
    <name evidence="1" type="ORF">H2509_09880</name>
    <name evidence="2" type="ORF">H2509_20435</name>
    <name evidence="3" type="ORF">H2509_20600</name>
</gene>
<accession>A0A839AK36</accession>
<evidence type="ECO:0000313" key="1">
    <source>
        <dbReference type="EMBL" id="MBA5777432.1"/>
    </source>
</evidence>
<dbReference type="EMBL" id="JACFXV010000068">
    <property type="protein sequence ID" value="MBA5779505.1"/>
    <property type="molecule type" value="Genomic_DNA"/>
</dbReference>
<dbReference type="EMBL" id="JACFXV010000069">
    <property type="protein sequence ID" value="MBA5779538.1"/>
    <property type="molecule type" value="Genomic_DNA"/>
</dbReference>
<evidence type="ECO:0000313" key="2">
    <source>
        <dbReference type="EMBL" id="MBA5779505.1"/>
    </source>
</evidence>
<dbReference type="RefSeq" id="WP_182164842.1">
    <property type="nucleotide sequence ID" value="NZ_JACFXV010000049.1"/>
</dbReference>
<protein>
    <submittedName>
        <fullName evidence="2">Uncharacterized protein</fullName>
    </submittedName>
</protein>
<evidence type="ECO:0000313" key="3">
    <source>
        <dbReference type="EMBL" id="MBA5779538.1"/>
    </source>
</evidence>
<proteinExistence type="predicted"/>
<keyword evidence="4" id="KW-1185">Reference proteome</keyword>
<organism evidence="2 4">
    <name type="scientific">Stappia albiluteola</name>
    <dbReference type="NCBI Taxonomy" id="2758565"/>
    <lineage>
        <taxon>Bacteria</taxon>
        <taxon>Pseudomonadati</taxon>
        <taxon>Pseudomonadota</taxon>
        <taxon>Alphaproteobacteria</taxon>
        <taxon>Hyphomicrobiales</taxon>
        <taxon>Stappiaceae</taxon>
        <taxon>Stappia</taxon>
    </lineage>
</organism>
<evidence type="ECO:0000313" key="4">
    <source>
        <dbReference type="Proteomes" id="UP000541109"/>
    </source>
</evidence>
<reference evidence="2 4" key="1">
    <citation type="submission" date="2020-07" db="EMBL/GenBank/DDBJ databases">
        <title>Stappia sp., F7233, whole genome shotgun sequencing project.</title>
        <authorList>
            <person name="Jiang S."/>
            <person name="Liu Z.W."/>
            <person name="Du Z.J."/>
        </authorList>
    </citation>
    <scope>NUCLEOTIDE SEQUENCE [LARGE SCALE GENOMIC DNA]</scope>
    <source>
        <strain evidence="2 4">F7233</strain>
    </source>
</reference>
<name>A0A839AK36_9HYPH</name>